<dbReference type="InterPro" id="IPR002467">
    <property type="entry name" value="Pept_M24A_MAP1"/>
</dbReference>
<dbReference type="EC" id="3.4.11.18" evidence="6 7"/>
<feature type="binding site" evidence="6">
    <location>
        <position position="100"/>
    </location>
    <ligand>
        <name>a divalent metal cation</name>
        <dbReference type="ChEBI" id="CHEBI:60240"/>
        <label>1</label>
    </ligand>
</feature>
<feature type="binding site" evidence="6">
    <location>
        <position position="239"/>
    </location>
    <ligand>
        <name>a divalent metal cation</name>
        <dbReference type="ChEBI" id="CHEBI:60240"/>
        <label>1</label>
    </ligand>
</feature>
<comment type="function">
    <text evidence="1 6">Removes the N-terminal methionine from nascent proteins. The N-terminal methionine is often cleaved when the second residue in the primary sequence is small and uncharged (Met-Ala-, Cys, Gly, Pro, Ser, Thr, or Val). Requires deformylation of the N(alpha)-formylated initiator methionine before it can be hydrolyzed.</text>
</comment>
<dbReference type="HAMAP" id="MF_01974">
    <property type="entry name" value="MetAP_1"/>
    <property type="match status" value="1"/>
</dbReference>
<dbReference type="GO" id="GO:0004239">
    <property type="term" value="F:initiator methionyl aminopeptidase activity"/>
    <property type="evidence" value="ECO:0007669"/>
    <property type="project" value="UniProtKB-EC"/>
</dbReference>
<evidence type="ECO:0000256" key="6">
    <source>
        <dbReference type="HAMAP-Rule" id="MF_01974"/>
    </source>
</evidence>
<evidence type="ECO:0000256" key="3">
    <source>
        <dbReference type="ARBA" id="ARBA00022670"/>
    </source>
</evidence>
<protein>
    <recommendedName>
        <fullName evidence="6 7">Methionine aminopeptidase</fullName>
        <shortName evidence="6">MAP</shortName>
        <shortName evidence="6">MetAP</shortName>
        <ecNumber evidence="6 7">3.4.11.18</ecNumber>
    </recommendedName>
    <alternativeName>
        <fullName evidence="6">Peptidase M</fullName>
    </alternativeName>
</protein>
<feature type="binding site" evidence="6">
    <location>
        <position position="239"/>
    </location>
    <ligand>
        <name>a divalent metal cation</name>
        <dbReference type="ChEBI" id="CHEBI:60240"/>
        <label>2</label>
        <note>catalytic</note>
    </ligand>
</feature>
<evidence type="ECO:0000256" key="5">
    <source>
        <dbReference type="ARBA" id="ARBA00022801"/>
    </source>
</evidence>
<feature type="binding site" evidence="6">
    <location>
        <position position="111"/>
    </location>
    <ligand>
        <name>a divalent metal cation</name>
        <dbReference type="ChEBI" id="CHEBI:60240"/>
        <label>1</label>
    </ligand>
</feature>
<evidence type="ECO:0000313" key="10">
    <source>
        <dbReference type="Proteomes" id="UP001551482"/>
    </source>
</evidence>
<comment type="cofactor">
    <cofactor evidence="6">
        <name>Co(2+)</name>
        <dbReference type="ChEBI" id="CHEBI:48828"/>
    </cofactor>
    <cofactor evidence="6">
        <name>Zn(2+)</name>
        <dbReference type="ChEBI" id="CHEBI:29105"/>
    </cofactor>
    <cofactor evidence="6">
        <name>Mn(2+)</name>
        <dbReference type="ChEBI" id="CHEBI:29035"/>
    </cofactor>
    <cofactor evidence="6">
        <name>Fe(2+)</name>
        <dbReference type="ChEBI" id="CHEBI:29033"/>
    </cofactor>
    <text evidence="6">Binds 2 divalent metal cations per subunit. Has a high-affinity and a low affinity metal-binding site. The true nature of the physiological cofactor is under debate. The enzyme is active with cobalt, zinc, manganese or divalent iron ions. Most likely, methionine aminopeptidases function as mononuclear Fe(2+)-metalloproteases under physiological conditions, and the catalytically relevant metal-binding site has been assigned to the histidine-containing high-affinity site.</text>
</comment>
<dbReference type="SUPFAM" id="SSF55920">
    <property type="entry name" value="Creatinase/aminopeptidase"/>
    <property type="match status" value="1"/>
</dbReference>
<dbReference type="EMBL" id="JBEZFP010000009">
    <property type="protein sequence ID" value="MEU8132889.1"/>
    <property type="molecule type" value="Genomic_DNA"/>
</dbReference>
<keyword evidence="4 6" id="KW-0479">Metal-binding</keyword>
<comment type="subunit">
    <text evidence="6">Monomer.</text>
</comment>
<feature type="binding site" evidence="6">
    <location>
        <position position="207"/>
    </location>
    <ligand>
        <name>a divalent metal cation</name>
        <dbReference type="ChEBI" id="CHEBI:60240"/>
        <label>2</label>
        <note>catalytic</note>
    </ligand>
</feature>
<keyword evidence="2 6" id="KW-0031">Aminopeptidase</keyword>
<gene>
    <name evidence="6 9" type="primary">map</name>
    <name evidence="9" type="ORF">AB0C36_05220</name>
</gene>
<evidence type="ECO:0000313" key="9">
    <source>
        <dbReference type="EMBL" id="MEU8132889.1"/>
    </source>
</evidence>
<dbReference type="NCBIfam" id="TIGR00500">
    <property type="entry name" value="met_pdase_I"/>
    <property type="match status" value="1"/>
</dbReference>
<evidence type="ECO:0000256" key="7">
    <source>
        <dbReference type="RuleBase" id="RU003653"/>
    </source>
</evidence>
<feature type="domain" description="Peptidase M24" evidence="8">
    <location>
        <begin position="11"/>
        <end position="246"/>
    </location>
</feature>
<organism evidence="9 10">
    <name type="scientific">Streptodolium elevatio</name>
    <dbReference type="NCBI Taxonomy" id="3157996"/>
    <lineage>
        <taxon>Bacteria</taxon>
        <taxon>Bacillati</taxon>
        <taxon>Actinomycetota</taxon>
        <taxon>Actinomycetes</taxon>
        <taxon>Kitasatosporales</taxon>
        <taxon>Streptomycetaceae</taxon>
        <taxon>Streptodolium</taxon>
    </lineage>
</organism>
<dbReference type="Gene3D" id="3.90.230.10">
    <property type="entry name" value="Creatinase/methionine aminopeptidase superfamily"/>
    <property type="match status" value="1"/>
</dbReference>
<comment type="catalytic activity">
    <reaction evidence="6 7">
        <text>Release of N-terminal amino acids, preferentially methionine, from peptides and arylamides.</text>
        <dbReference type="EC" id="3.4.11.18"/>
    </reaction>
</comment>
<feature type="binding site" evidence="6">
    <location>
        <position position="111"/>
    </location>
    <ligand>
        <name>a divalent metal cation</name>
        <dbReference type="ChEBI" id="CHEBI:60240"/>
        <label>2</label>
        <note>catalytic</note>
    </ligand>
</feature>
<dbReference type="PANTHER" id="PTHR43330">
    <property type="entry name" value="METHIONINE AMINOPEPTIDASE"/>
    <property type="match status" value="1"/>
</dbReference>
<keyword evidence="5 6" id="KW-0378">Hydrolase</keyword>
<evidence type="ECO:0000256" key="1">
    <source>
        <dbReference type="ARBA" id="ARBA00002521"/>
    </source>
</evidence>
<dbReference type="PANTHER" id="PTHR43330:SF27">
    <property type="entry name" value="METHIONINE AMINOPEPTIDASE"/>
    <property type="match status" value="1"/>
</dbReference>
<feature type="binding site" evidence="6">
    <location>
        <position position="83"/>
    </location>
    <ligand>
        <name>substrate</name>
    </ligand>
</feature>
<accession>A0ABV3DD31</accession>
<evidence type="ECO:0000256" key="2">
    <source>
        <dbReference type="ARBA" id="ARBA00022438"/>
    </source>
</evidence>
<name>A0ABV3DD31_9ACTN</name>
<reference evidence="9 10" key="1">
    <citation type="submission" date="2024-06" db="EMBL/GenBank/DDBJ databases">
        <title>The Natural Products Discovery Center: Release of the First 8490 Sequenced Strains for Exploring Actinobacteria Biosynthetic Diversity.</title>
        <authorList>
            <person name="Kalkreuter E."/>
            <person name="Kautsar S.A."/>
            <person name="Yang D."/>
            <person name="Bader C.D."/>
            <person name="Teijaro C.N."/>
            <person name="Fluegel L."/>
            <person name="Davis C.M."/>
            <person name="Simpson J.R."/>
            <person name="Lauterbach L."/>
            <person name="Steele A.D."/>
            <person name="Gui C."/>
            <person name="Meng S."/>
            <person name="Li G."/>
            <person name="Viehrig K."/>
            <person name="Ye F."/>
            <person name="Su P."/>
            <person name="Kiefer A.F."/>
            <person name="Nichols A."/>
            <person name="Cepeda A.J."/>
            <person name="Yan W."/>
            <person name="Fan B."/>
            <person name="Jiang Y."/>
            <person name="Adhikari A."/>
            <person name="Zheng C.-J."/>
            <person name="Schuster L."/>
            <person name="Cowan T.M."/>
            <person name="Smanski M.J."/>
            <person name="Chevrette M.G."/>
            <person name="De Carvalho L.P.S."/>
            <person name="Shen B."/>
        </authorList>
    </citation>
    <scope>NUCLEOTIDE SEQUENCE [LARGE SCALE GENOMIC DNA]</scope>
    <source>
        <strain evidence="9 10">NPDC048946</strain>
    </source>
</reference>
<dbReference type="InterPro" id="IPR001714">
    <property type="entry name" value="Pept_M24_MAP"/>
</dbReference>
<dbReference type="InterPro" id="IPR000994">
    <property type="entry name" value="Pept_M24"/>
</dbReference>
<keyword evidence="3 6" id="KW-0645">Protease</keyword>
<feature type="binding site" evidence="6">
    <location>
        <position position="181"/>
    </location>
    <ligand>
        <name>substrate</name>
    </ligand>
</feature>
<sequence length="254" mass="26312">MVSLKSAAELELMREAGTVVAATLRTVAEAARPGVTLWELDEIAARVIREAGAKPSFLGQRPHRDVPPFPGVLCLSVDDVVVHGVPNRHVLRSGQLLSIDAGAVVGGYHADAATTVAVGSADAAGERLCEATRAALDAAVAAMVPGGRLGDLGYAVQEVAAAYGYGVLRHHGGHGVGTELHEDPHVPNHGRPGRGFRLREGLVLALEPMFLEGGGDAYRLLPDGWSLATADGSRAAHFEHTVAVTADGPLVLTA</sequence>
<keyword evidence="10" id="KW-1185">Reference proteome</keyword>
<proteinExistence type="inferred from homology"/>
<dbReference type="RefSeq" id="WP_358349467.1">
    <property type="nucleotide sequence ID" value="NZ_JBEZFP010000009.1"/>
</dbReference>
<dbReference type="CDD" id="cd01086">
    <property type="entry name" value="MetAP1"/>
    <property type="match status" value="1"/>
</dbReference>
<dbReference type="Pfam" id="PF00557">
    <property type="entry name" value="Peptidase_M24"/>
    <property type="match status" value="1"/>
</dbReference>
<feature type="binding site" evidence="6">
    <location>
        <position position="174"/>
    </location>
    <ligand>
        <name>a divalent metal cation</name>
        <dbReference type="ChEBI" id="CHEBI:60240"/>
        <label>2</label>
        <note>catalytic</note>
    </ligand>
</feature>
<dbReference type="Proteomes" id="UP001551482">
    <property type="component" value="Unassembled WGS sequence"/>
</dbReference>
<comment type="similarity">
    <text evidence="6">Belongs to the peptidase M24A family. Methionine aminopeptidase type 1 subfamily.</text>
</comment>
<evidence type="ECO:0000256" key="4">
    <source>
        <dbReference type="ARBA" id="ARBA00022723"/>
    </source>
</evidence>
<dbReference type="PRINTS" id="PR00599">
    <property type="entry name" value="MAPEPTIDASE"/>
</dbReference>
<comment type="caution">
    <text evidence="9">The sequence shown here is derived from an EMBL/GenBank/DDBJ whole genome shotgun (WGS) entry which is preliminary data.</text>
</comment>
<dbReference type="InterPro" id="IPR036005">
    <property type="entry name" value="Creatinase/aminopeptidase-like"/>
</dbReference>
<evidence type="ECO:0000259" key="8">
    <source>
        <dbReference type="Pfam" id="PF00557"/>
    </source>
</evidence>